<organism evidence="1">
    <name type="scientific">marine metagenome</name>
    <dbReference type="NCBI Taxonomy" id="408172"/>
    <lineage>
        <taxon>unclassified sequences</taxon>
        <taxon>metagenomes</taxon>
        <taxon>ecological metagenomes</taxon>
    </lineage>
</organism>
<feature type="non-terminal residue" evidence="1">
    <location>
        <position position="196"/>
    </location>
</feature>
<name>A0A382CMJ3_9ZZZZ</name>
<reference evidence="1" key="1">
    <citation type="submission" date="2018-05" db="EMBL/GenBank/DDBJ databases">
        <authorList>
            <person name="Lanie J.A."/>
            <person name="Ng W.-L."/>
            <person name="Kazmierczak K.M."/>
            <person name="Andrzejewski T.M."/>
            <person name="Davidsen T.M."/>
            <person name="Wayne K.J."/>
            <person name="Tettelin H."/>
            <person name="Glass J.I."/>
            <person name="Rusch D."/>
            <person name="Podicherti R."/>
            <person name="Tsui H.-C.T."/>
            <person name="Winkler M.E."/>
        </authorList>
    </citation>
    <scope>NUCLEOTIDE SEQUENCE</scope>
</reference>
<sequence length="196" mass="22307">MRQYLFILLFLSVLNAQNSSFNSFDVVIYPEYYFEGIMAEVDAEVKENKFPLTLRMNIPSSSDSVFFVGGTPSNDSNVKTLSILKEGKASSIEVDVVESKFRLFIFYDLVKNKDERSGSFELRLNHSIDDAHIIVQEPLVAESFTFSENNAESFQDQHGLNFKRIHLNNYKVNTSKTVSFGYRNSSGDISINVLQN</sequence>
<gene>
    <name evidence="1" type="ORF">METZ01_LOCUS179357</name>
</gene>
<proteinExistence type="predicted"/>
<dbReference type="AlphaFoldDB" id="A0A382CMJ3"/>
<evidence type="ECO:0000313" key="1">
    <source>
        <dbReference type="EMBL" id="SVB26503.1"/>
    </source>
</evidence>
<protein>
    <submittedName>
        <fullName evidence="1">Uncharacterized protein</fullName>
    </submittedName>
</protein>
<feature type="non-terminal residue" evidence="1">
    <location>
        <position position="1"/>
    </location>
</feature>
<accession>A0A382CMJ3</accession>
<dbReference type="EMBL" id="UINC01034919">
    <property type="protein sequence ID" value="SVB26503.1"/>
    <property type="molecule type" value="Genomic_DNA"/>
</dbReference>